<comment type="caution">
    <text evidence="1">The sequence shown here is derived from an EMBL/GenBank/DDBJ whole genome shotgun (WGS) entry which is preliminary data.</text>
</comment>
<evidence type="ECO:0000313" key="1">
    <source>
        <dbReference type="EMBL" id="HCL04141.1"/>
    </source>
</evidence>
<name>A0A3D2XAN2_9FIRM</name>
<dbReference type="EMBL" id="DPVV01000566">
    <property type="protein sequence ID" value="HCL04141.1"/>
    <property type="molecule type" value="Genomic_DNA"/>
</dbReference>
<gene>
    <name evidence="1" type="ORF">DHW61_17325</name>
</gene>
<reference evidence="1 2" key="1">
    <citation type="journal article" date="2018" name="Nat. Biotechnol.">
        <title>A standardized bacterial taxonomy based on genome phylogeny substantially revises the tree of life.</title>
        <authorList>
            <person name="Parks D.H."/>
            <person name="Chuvochina M."/>
            <person name="Waite D.W."/>
            <person name="Rinke C."/>
            <person name="Skarshewski A."/>
            <person name="Chaumeil P.A."/>
            <person name="Hugenholtz P."/>
        </authorList>
    </citation>
    <scope>NUCLEOTIDE SEQUENCE [LARGE SCALE GENOMIC DNA]</scope>
    <source>
        <strain evidence="1">UBA11728</strain>
    </source>
</reference>
<sequence>MEVEKKIVKLLLNKEKSTFVDLFLYVEAPDNEEMLLIETTINGEKINLKSENFFSALQTLRKELENINIQIVCNGAARKVYPSPMQMSMGSRSFCNTRGL</sequence>
<dbReference type="AlphaFoldDB" id="A0A3D2XAN2"/>
<organism evidence="1 2">
    <name type="scientific">Lachnoclostridium phytofermentans</name>
    <dbReference type="NCBI Taxonomy" id="66219"/>
    <lineage>
        <taxon>Bacteria</taxon>
        <taxon>Bacillati</taxon>
        <taxon>Bacillota</taxon>
        <taxon>Clostridia</taxon>
        <taxon>Lachnospirales</taxon>
        <taxon>Lachnospiraceae</taxon>
    </lineage>
</organism>
<dbReference type="Proteomes" id="UP000262969">
    <property type="component" value="Unassembled WGS sequence"/>
</dbReference>
<proteinExistence type="predicted"/>
<protein>
    <submittedName>
        <fullName evidence="1">Uncharacterized protein</fullName>
    </submittedName>
</protein>
<accession>A0A3D2XAN2</accession>
<evidence type="ECO:0000313" key="2">
    <source>
        <dbReference type="Proteomes" id="UP000262969"/>
    </source>
</evidence>